<reference evidence="3" key="1">
    <citation type="submission" date="2016-06" db="EMBL/GenBank/DDBJ databases">
        <title>Parallel loss of symbiosis genes in relatives of nitrogen-fixing non-legume Parasponia.</title>
        <authorList>
            <person name="Van Velzen R."/>
            <person name="Holmer R."/>
            <person name="Bu F."/>
            <person name="Rutten L."/>
            <person name="Van Zeijl A."/>
            <person name="Liu W."/>
            <person name="Santuari L."/>
            <person name="Cao Q."/>
            <person name="Sharma T."/>
            <person name="Shen D."/>
            <person name="Roswanjaya Y."/>
            <person name="Wardhani T."/>
            <person name="Kalhor M.S."/>
            <person name="Jansen J."/>
            <person name="Van den Hoogen J."/>
            <person name="Gungor B."/>
            <person name="Hartog M."/>
            <person name="Hontelez J."/>
            <person name="Verver J."/>
            <person name="Yang W.-C."/>
            <person name="Schijlen E."/>
            <person name="Repin R."/>
            <person name="Schilthuizen M."/>
            <person name="Schranz E."/>
            <person name="Heidstra R."/>
            <person name="Miyata K."/>
            <person name="Fedorova E."/>
            <person name="Kohlen W."/>
            <person name="Bisseling T."/>
            <person name="Smit S."/>
            <person name="Geurts R."/>
        </authorList>
    </citation>
    <scope>NUCLEOTIDE SEQUENCE [LARGE SCALE GENOMIC DNA]</scope>
    <source>
        <strain evidence="3">cv. WU1-14</strain>
    </source>
</reference>
<evidence type="ECO:0000313" key="2">
    <source>
        <dbReference type="EMBL" id="PON52199.1"/>
    </source>
</evidence>
<feature type="transmembrane region" description="Helical" evidence="1">
    <location>
        <begin position="142"/>
        <end position="159"/>
    </location>
</feature>
<dbReference type="EMBL" id="JXTB01000223">
    <property type="protein sequence ID" value="PON52199.1"/>
    <property type="molecule type" value="Genomic_DNA"/>
</dbReference>
<feature type="transmembrane region" description="Helical" evidence="1">
    <location>
        <begin position="52"/>
        <end position="72"/>
    </location>
</feature>
<protein>
    <submittedName>
        <fullName evidence="2">Uncharacterized protein</fullName>
    </submittedName>
</protein>
<proteinExistence type="predicted"/>
<comment type="caution">
    <text evidence="2">The sequence shown here is derived from an EMBL/GenBank/DDBJ whole genome shotgun (WGS) entry which is preliminary data.</text>
</comment>
<feature type="transmembrane region" description="Helical" evidence="1">
    <location>
        <begin position="78"/>
        <end position="99"/>
    </location>
</feature>
<keyword evidence="1" id="KW-0812">Transmembrane</keyword>
<dbReference type="OrthoDB" id="1745749at2759"/>
<accession>A0A2P5BTS3</accession>
<name>A0A2P5BTS3_PARAD</name>
<organism evidence="2 3">
    <name type="scientific">Parasponia andersonii</name>
    <name type="common">Sponia andersonii</name>
    <dbReference type="NCBI Taxonomy" id="3476"/>
    <lineage>
        <taxon>Eukaryota</taxon>
        <taxon>Viridiplantae</taxon>
        <taxon>Streptophyta</taxon>
        <taxon>Embryophyta</taxon>
        <taxon>Tracheophyta</taxon>
        <taxon>Spermatophyta</taxon>
        <taxon>Magnoliopsida</taxon>
        <taxon>eudicotyledons</taxon>
        <taxon>Gunneridae</taxon>
        <taxon>Pentapetalae</taxon>
        <taxon>rosids</taxon>
        <taxon>fabids</taxon>
        <taxon>Rosales</taxon>
        <taxon>Cannabaceae</taxon>
        <taxon>Parasponia</taxon>
    </lineage>
</organism>
<dbReference type="Proteomes" id="UP000237105">
    <property type="component" value="Unassembled WGS sequence"/>
</dbReference>
<evidence type="ECO:0000313" key="3">
    <source>
        <dbReference type="Proteomes" id="UP000237105"/>
    </source>
</evidence>
<keyword evidence="1" id="KW-1133">Transmembrane helix</keyword>
<evidence type="ECO:0000256" key="1">
    <source>
        <dbReference type="SAM" id="Phobius"/>
    </source>
</evidence>
<dbReference type="PANTHER" id="PTHR34741:SF2">
    <property type="entry name" value="VESICLE TRANSPORT PROTEIN"/>
    <property type="match status" value="1"/>
</dbReference>
<keyword evidence="1" id="KW-0472">Membrane</keyword>
<dbReference type="AlphaFoldDB" id="A0A2P5BTS3"/>
<feature type="transmembrane region" description="Helical" evidence="1">
    <location>
        <begin position="111"/>
        <end position="130"/>
    </location>
</feature>
<gene>
    <name evidence="2" type="ORF">PanWU01x14_210410</name>
</gene>
<keyword evidence="3" id="KW-1185">Reference proteome</keyword>
<dbReference type="PANTHER" id="PTHR34741">
    <property type="entry name" value="IMAP FAMILY MEMBER 1, PUTATIVE-RELATED"/>
    <property type="match status" value="1"/>
</dbReference>
<sequence length="160" mass="17662">MANRANGFKTFFLEIPTVMGQLLERFGLAETEQAQSEGSRGAVGNTDHWTKIMVTFCVATALQVASVSAQIQPQLPPIFRFFSFVILFAVASFFVSNFIDSAKFPQTARALERVGVFLSVTGFFIALTIPFPQGLCLKVTTWVVYVICLAVILVCNCFCR</sequence>